<dbReference type="STRING" id="655355.SAMN05216283_101566"/>
<organism evidence="2 3">
    <name type="scientific">Sunxiuqinia elliptica</name>
    <dbReference type="NCBI Taxonomy" id="655355"/>
    <lineage>
        <taxon>Bacteria</taxon>
        <taxon>Pseudomonadati</taxon>
        <taxon>Bacteroidota</taxon>
        <taxon>Bacteroidia</taxon>
        <taxon>Marinilabiliales</taxon>
        <taxon>Prolixibacteraceae</taxon>
        <taxon>Sunxiuqinia</taxon>
    </lineage>
</organism>
<dbReference type="GO" id="GO:0047632">
    <property type="term" value="F:agmatine deiminase activity"/>
    <property type="evidence" value="ECO:0007669"/>
    <property type="project" value="TreeGrafter"/>
</dbReference>
<reference evidence="2 3" key="1">
    <citation type="submission" date="2016-10" db="EMBL/GenBank/DDBJ databases">
        <authorList>
            <person name="de Groot N.N."/>
        </authorList>
    </citation>
    <scope>NUCLEOTIDE SEQUENCE [LARGE SCALE GENOMIC DNA]</scope>
    <source>
        <strain evidence="2 3">CGMCC 1.9156</strain>
    </source>
</reference>
<dbReference type="GO" id="GO:0004668">
    <property type="term" value="F:protein-arginine deiminase activity"/>
    <property type="evidence" value="ECO:0007669"/>
    <property type="project" value="InterPro"/>
</dbReference>
<evidence type="ECO:0000313" key="2">
    <source>
        <dbReference type="EMBL" id="SFE61949.1"/>
    </source>
</evidence>
<sequence>MNKTINCFPAEWEQQSGIQLTWPDKQTDWHSSLEEVLPVYEQIAQAILKREKLLVVCRQKSQLPAFLQKDNEHLLVREMPINDTWARDHGAITIRENNQPVLLNFRFNGWGMKFGANHDNQITPTLAQQEAFAAGINLRDHSYFTLEGGALESNGNGCLLTTSECLLSKNRNEHLSQQEIEFFLQKILHVEKVLWLNHGFLEGDDTDSHIDTLARFCDSHTIAYIKCTNPEDSHYDALQKMEHELQQLTDQDGQPFRLIPLPFPDPIHDENGERLPATYANFLFLNQAILLPVYQVKQDAKAIATLKSLFPNKEIIPIDSRPLIKQHGSIHCISMQFPSGVL</sequence>
<name>A0A1I2C0T9_9BACT</name>
<proteinExistence type="predicted"/>
<dbReference type="PANTHER" id="PTHR31377:SF0">
    <property type="entry name" value="AGMATINE DEIMINASE-RELATED"/>
    <property type="match status" value="1"/>
</dbReference>
<dbReference type="RefSeq" id="WP_093918294.1">
    <property type="nucleotide sequence ID" value="NZ_FONW01000001.1"/>
</dbReference>
<gene>
    <name evidence="2" type="ORF">SAMN05216283_101566</name>
</gene>
<keyword evidence="3" id="KW-1185">Reference proteome</keyword>
<dbReference type="AlphaFoldDB" id="A0A1I2C0T9"/>
<protein>
    <submittedName>
        <fullName evidence="2">Agmatine/peptidylarginine deiminase</fullName>
    </submittedName>
</protein>
<dbReference type="Proteomes" id="UP000198964">
    <property type="component" value="Unassembled WGS sequence"/>
</dbReference>
<dbReference type="Pfam" id="PF04371">
    <property type="entry name" value="PAD_porph"/>
    <property type="match status" value="1"/>
</dbReference>
<dbReference type="EMBL" id="FONW01000001">
    <property type="protein sequence ID" value="SFE61949.1"/>
    <property type="molecule type" value="Genomic_DNA"/>
</dbReference>
<dbReference type="PANTHER" id="PTHR31377">
    <property type="entry name" value="AGMATINE DEIMINASE-RELATED"/>
    <property type="match status" value="1"/>
</dbReference>
<evidence type="ECO:0000256" key="1">
    <source>
        <dbReference type="ARBA" id="ARBA00022801"/>
    </source>
</evidence>
<dbReference type="GO" id="GO:0009446">
    <property type="term" value="P:putrescine biosynthetic process"/>
    <property type="evidence" value="ECO:0007669"/>
    <property type="project" value="InterPro"/>
</dbReference>
<dbReference type="Gene3D" id="3.75.10.10">
    <property type="entry name" value="L-arginine/glycine Amidinotransferase, Chain A"/>
    <property type="match status" value="1"/>
</dbReference>
<accession>A0A1I2C0T9</accession>
<evidence type="ECO:0000313" key="3">
    <source>
        <dbReference type="Proteomes" id="UP000198964"/>
    </source>
</evidence>
<keyword evidence="1" id="KW-0378">Hydrolase</keyword>
<dbReference type="InterPro" id="IPR007466">
    <property type="entry name" value="Peptidyl-Arg-deiminase_porph"/>
</dbReference>
<dbReference type="SUPFAM" id="SSF55909">
    <property type="entry name" value="Pentein"/>
    <property type="match status" value="1"/>
</dbReference>